<dbReference type="WBParaSite" id="PSAMB.scaffold417size52040.g5543.t1">
    <property type="protein sequence ID" value="PSAMB.scaffold417size52040.g5543.t1"/>
    <property type="gene ID" value="PSAMB.scaffold417size52040.g5543"/>
</dbReference>
<keyword evidence="2" id="KW-1185">Reference proteome</keyword>
<accession>A0A914WHH8</accession>
<dbReference type="PANTHER" id="PTHR43441:SF2">
    <property type="entry name" value="FAMILY ACETYLTRANSFERASE, PUTATIVE (AFU_ORTHOLOGUE AFUA_7G00850)-RELATED"/>
    <property type="match status" value="1"/>
</dbReference>
<dbReference type="GO" id="GO:1990189">
    <property type="term" value="F:protein N-terminal-serine acetyltransferase activity"/>
    <property type="evidence" value="ECO:0007669"/>
    <property type="project" value="TreeGrafter"/>
</dbReference>
<dbReference type="Pfam" id="PF13302">
    <property type="entry name" value="Acetyltransf_3"/>
    <property type="match status" value="1"/>
</dbReference>
<evidence type="ECO:0000313" key="2">
    <source>
        <dbReference type="Proteomes" id="UP000887566"/>
    </source>
</evidence>
<dbReference type="SUPFAM" id="SSF55729">
    <property type="entry name" value="Acyl-CoA N-acyltransferases (Nat)"/>
    <property type="match status" value="1"/>
</dbReference>
<feature type="domain" description="N-acetyltransferase" evidence="1">
    <location>
        <begin position="36"/>
        <end position="182"/>
    </location>
</feature>
<organism evidence="2 3">
    <name type="scientific">Plectus sambesii</name>
    <dbReference type="NCBI Taxonomy" id="2011161"/>
    <lineage>
        <taxon>Eukaryota</taxon>
        <taxon>Metazoa</taxon>
        <taxon>Ecdysozoa</taxon>
        <taxon>Nematoda</taxon>
        <taxon>Chromadorea</taxon>
        <taxon>Plectida</taxon>
        <taxon>Plectina</taxon>
        <taxon>Plectoidea</taxon>
        <taxon>Plectidae</taxon>
        <taxon>Plectus</taxon>
    </lineage>
</organism>
<dbReference type="InterPro" id="IPR000182">
    <property type="entry name" value="GNAT_dom"/>
</dbReference>
<dbReference type="PANTHER" id="PTHR43441">
    <property type="entry name" value="RIBOSOMAL-PROTEIN-SERINE ACETYLTRANSFERASE"/>
    <property type="match status" value="1"/>
</dbReference>
<dbReference type="PROSITE" id="PS51186">
    <property type="entry name" value="GNAT"/>
    <property type="match status" value="1"/>
</dbReference>
<dbReference type="GO" id="GO:0008999">
    <property type="term" value="F:protein-N-terminal-alanine acetyltransferase activity"/>
    <property type="evidence" value="ECO:0007669"/>
    <property type="project" value="TreeGrafter"/>
</dbReference>
<protein>
    <submittedName>
        <fullName evidence="3">N-acetyltransferase domain-containing protein</fullName>
    </submittedName>
</protein>
<dbReference type="AlphaFoldDB" id="A0A914WHH8"/>
<sequence length="237" mass="27655">MHHSLVDWHEAKVPDHRVLEGFHVRLEALDAVRHGDDLWRHFHGTNSDPNQWDYMFSGPFVSQSDFDAYLKRITKSDDLLLYAVIDITSGEAQGFLAFRRIIPAHGNLEIGPVNFGAAMRRSVRSTEAVYLLIEEAFALGYRRVEWKCNNENERSKRTAERFGFRFEGLFRQHFVFKGRNRDTAYFSILDNEWPALKAAFVRWLADDNFDDQGRQIQTLAALRRVDTTDTHYKKSET</sequence>
<dbReference type="InterPro" id="IPR016181">
    <property type="entry name" value="Acyl_CoA_acyltransferase"/>
</dbReference>
<dbReference type="Proteomes" id="UP000887566">
    <property type="component" value="Unplaced"/>
</dbReference>
<dbReference type="FunFam" id="3.40.630.30:FF:000047">
    <property type="entry name" value="Acetyltransferase, GNAT family"/>
    <property type="match status" value="1"/>
</dbReference>
<proteinExistence type="predicted"/>
<dbReference type="GO" id="GO:0005737">
    <property type="term" value="C:cytoplasm"/>
    <property type="evidence" value="ECO:0007669"/>
    <property type="project" value="TreeGrafter"/>
</dbReference>
<evidence type="ECO:0000313" key="3">
    <source>
        <dbReference type="WBParaSite" id="PSAMB.scaffold417size52040.g5543.t1"/>
    </source>
</evidence>
<reference evidence="3" key="1">
    <citation type="submission" date="2022-11" db="UniProtKB">
        <authorList>
            <consortium name="WormBaseParasite"/>
        </authorList>
    </citation>
    <scope>IDENTIFICATION</scope>
</reference>
<evidence type="ECO:0000259" key="1">
    <source>
        <dbReference type="PROSITE" id="PS51186"/>
    </source>
</evidence>
<dbReference type="InterPro" id="IPR051908">
    <property type="entry name" value="Ribosomal_N-acetyltransferase"/>
</dbReference>
<dbReference type="Gene3D" id="3.40.630.30">
    <property type="match status" value="1"/>
</dbReference>
<name>A0A914WHH8_9BILA</name>